<organism evidence="2 3">
    <name type="scientific">Penicillium rubens (strain ATCC 28089 / DSM 1075 / NRRL 1951 / Wisconsin 54-1255)</name>
    <name type="common">Penicillium chrysogenum</name>
    <dbReference type="NCBI Taxonomy" id="500485"/>
    <lineage>
        <taxon>Eukaryota</taxon>
        <taxon>Fungi</taxon>
        <taxon>Dikarya</taxon>
        <taxon>Ascomycota</taxon>
        <taxon>Pezizomycotina</taxon>
        <taxon>Eurotiomycetes</taxon>
        <taxon>Eurotiomycetidae</taxon>
        <taxon>Eurotiales</taxon>
        <taxon>Aspergillaceae</taxon>
        <taxon>Penicillium</taxon>
        <taxon>Penicillium chrysogenum species complex</taxon>
    </lineage>
</organism>
<gene>
    <name evidence="2" type="ORF">Pc24g02010</name>
    <name evidence="2" type="ORF">PCH_Pc24g02010</name>
</gene>
<keyword evidence="1" id="KW-0812">Transmembrane</keyword>
<evidence type="ECO:0000313" key="3">
    <source>
        <dbReference type="Proteomes" id="UP000000724"/>
    </source>
</evidence>
<accession>B6HWY5</accession>
<keyword evidence="1" id="KW-0472">Membrane</keyword>
<feature type="transmembrane region" description="Helical" evidence="1">
    <location>
        <begin position="15"/>
        <end position="37"/>
    </location>
</feature>
<proteinExistence type="predicted"/>
<name>B6HWY5_PENRW</name>
<dbReference type="AlphaFoldDB" id="B6HWY5"/>
<dbReference type="OrthoDB" id="10514264at2759"/>
<protein>
    <submittedName>
        <fullName evidence="2">Uncharacterized protein</fullName>
    </submittedName>
</protein>
<dbReference type="HOGENOM" id="CLU_2210866_0_0_1"/>
<reference evidence="2 3" key="1">
    <citation type="journal article" date="2008" name="Nat. Biotechnol.">
        <title>Genome sequencing and analysis of the filamentous fungus Penicillium chrysogenum.</title>
        <authorList>
            <person name="van den Berg M.A."/>
            <person name="Albang R."/>
            <person name="Albermann K."/>
            <person name="Badger J.H."/>
            <person name="Daran J.-M."/>
            <person name="Driessen A.J.M."/>
            <person name="Garcia-Estrada C."/>
            <person name="Fedorova N.D."/>
            <person name="Harris D.M."/>
            <person name="Heijne W.H.M."/>
            <person name="Joardar V.S."/>
            <person name="Kiel J.A.K.W."/>
            <person name="Kovalchuk A."/>
            <person name="Martin J.F."/>
            <person name="Nierman W.C."/>
            <person name="Nijland J.G."/>
            <person name="Pronk J.T."/>
            <person name="Roubos J.A."/>
            <person name="van der Klei I.J."/>
            <person name="van Peij N.N.M.E."/>
            <person name="Veenhuis M."/>
            <person name="von Doehren H."/>
            <person name="Wagner C."/>
            <person name="Wortman J.R."/>
            <person name="Bovenberg R.A.L."/>
        </authorList>
    </citation>
    <scope>NUCLEOTIDE SEQUENCE [LARGE SCALE GENOMIC DNA]</scope>
    <source>
        <strain evidence="3">ATCC 28089 / DSM 1075 / NRRL 1951 / Wisconsin 54-1255</strain>
    </source>
</reference>
<keyword evidence="3" id="KW-1185">Reference proteome</keyword>
<evidence type="ECO:0000256" key="1">
    <source>
        <dbReference type="SAM" id="Phobius"/>
    </source>
</evidence>
<sequence length="107" mass="11301">MADGITLPHSTRCQLILLLVWINFPIAVTGGFVAWSLSQGIGNGGALVQTHIDVFDSFKDVVPHQGCNENGVRLGGSTHEPAVESLHVGIVASQLKQSHPQAALPLI</sequence>
<evidence type="ECO:0000313" key="2">
    <source>
        <dbReference type="EMBL" id="CAP87109.1"/>
    </source>
</evidence>
<dbReference type="Proteomes" id="UP000000724">
    <property type="component" value="Contig Pc00c24"/>
</dbReference>
<dbReference type="VEuPathDB" id="FungiDB:PCH_Pc24g02010"/>
<keyword evidence="1" id="KW-1133">Transmembrane helix</keyword>
<dbReference type="EMBL" id="AM920439">
    <property type="protein sequence ID" value="CAP87109.1"/>
    <property type="molecule type" value="Genomic_DNA"/>
</dbReference>